<dbReference type="PANTHER" id="PTHR43755:SF1">
    <property type="entry name" value="FAD-DEPENDENT PYRIDINE NUCLEOTIDE-DISULPHIDE OXIDOREDUCTASE"/>
    <property type="match status" value="1"/>
</dbReference>
<evidence type="ECO:0000259" key="1">
    <source>
        <dbReference type="Pfam" id="PF07992"/>
    </source>
</evidence>
<reference evidence="2 3" key="1">
    <citation type="submission" date="2018-03" db="EMBL/GenBank/DDBJ databases">
        <title>Genomic Encyclopedia of Archaeal and Bacterial Type Strains, Phase II (KMG-II): from individual species to whole genera.</title>
        <authorList>
            <person name="Goeker M."/>
        </authorList>
    </citation>
    <scope>NUCLEOTIDE SEQUENCE [LARGE SCALE GENOMIC DNA]</scope>
    <source>
        <strain evidence="2 3">DSM 44946</strain>
    </source>
</reference>
<comment type="caution">
    <text evidence="2">The sequence shown here is derived from an EMBL/GenBank/DDBJ whole genome shotgun (WGS) entry which is preliminary data.</text>
</comment>
<protein>
    <submittedName>
        <fullName evidence="2">Sulfide:quinone oxidoreductase</fullName>
    </submittedName>
</protein>
<gene>
    <name evidence="2" type="ORF">CLV97_1324</name>
</gene>
<dbReference type="Pfam" id="PF07992">
    <property type="entry name" value="Pyr_redox_2"/>
    <property type="match status" value="1"/>
</dbReference>
<evidence type="ECO:0000313" key="3">
    <source>
        <dbReference type="Proteomes" id="UP000237797"/>
    </source>
</evidence>
<dbReference type="PANTHER" id="PTHR43755">
    <property type="match status" value="1"/>
</dbReference>
<dbReference type="OrthoDB" id="9805710at2"/>
<dbReference type="InterPro" id="IPR036188">
    <property type="entry name" value="FAD/NAD-bd_sf"/>
</dbReference>
<sequence>MGKRIVVLGGGAAGTMVANRLARRLTDSIRSGELEILLITRSEQHLYQPGFLSVVFNEKFPEQIVREEKSLVHRGVTLVFDEIKRIRPDRRCVQSRTTEYPYDYLVIATGSRPDFDGVPGLKESARHFYSLEGALRLRDALASVKKGRILIAVDQPHKGPGAPLEFALMLDDYLRRRGIREGIRLKYAYSDGRLHRMQPVADWALSQFEQRGIVHQPFFRLEKVDPLRKRVFTADGEEHPFDVLVAVPAHRGAPVVADSGLGDERGFVPTDRLTLKMEGDDRVYVLGDATNLPLPKGGSAYYQSEVLVQNLVSRLKGLPETSVYDGKGAFFLGNSFRDAGFIAFDYSRFPKSVSSSEVLRWFKGMQGPAYWLNVRAIL</sequence>
<dbReference type="SUPFAM" id="SSF51905">
    <property type="entry name" value="FAD/NAD(P)-binding domain"/>
    <property type="match status" value="2"/>
</dbReference>
<name>A0A2T0LAR9_9BACL</name>
<keyword evidence="3" id="KW-1185">Reference proteome</keyword>
<dbReference type="Gene3D" id="3.50.50.60">
    <property type="entry name" value="FAD/NAD(P)-binding domain"/>
    <property type="match status" value="2"/>
</dbReference>
<evidence type="ECO:0000313" key="2">
    <source>
        <dbReference type="EMBL" id="PRX38952.1"/>
    </source>
</evidence>
<dbReference type="InterPro" id="IPR023753">
    <property type="entry name" value="FAD/NAD-binding_dom"/>
</dbReference>
<accession>A0A2T0LAR9</accession>
<dbReference type="InterPro" id="IPR052541">
    <property type="entry name" value="SQRD"/>
</dbReference>
<dbReference type="Proteomes" id="UP000237797">
    <property type="component" value="Unassembled WGS sequence"/>
</dbReference>
<dbReference type="PRINTS" id="PR00368">
    <property type="entry name" value="FADPNR"/>
</dbReference>
<feature type="domain" description="FAD/NAD(P)-binding" evidence="1">
    <location>
        <begin position="4"/>
        <end position="142"/>
    </location>
</feature>
<dbReference type="GO" id="GO:0016491">
    <property type="term" value="F:oxidoreductase activity"/>
    <property type="evidence" value="ECO:0007669"/>
    <property type="project" value="InterPro"/>
</dbReference>
<proteinExistence type="predicted"/>
<dbReference type="AlphaFoldDB" id="A0A2T0LAR9"/>
<dbReference type="RefSeq" id="WP_106346456.1">
    <property type="nucleotide sequence ID" value="NZ_PVNE01000032.1"/>
</dbReference>
<organism evidence="2 3">
    <name type="scientific">Planifilum fimeticola</name>
    <dbReference type="NCBI Taxonomy" id="201975"/>
    <lineage>
        <taxon>Bacteria</taxon>
        <taxon>Bacillati</taxon>
        <taxon>Bacillota</taxon>
        <taxon>Bacilli</taxon>
        <taxon>Bacillales</taxon>
        <taxon>Thermoactinomycetaceae</taxon>
        <taxon>Planifilum</taxon>
    </lineage>
</organism>
<dbReference type="EMBL" id="PVNE01000032">
    <property type="protein sequence ID" value="PRX38952.1"/>
    <property type="molecule type" value="Genomic_DNA"/>
</dbReference>